<accession>A0A085ZNU8</accession>
<comment type="caution">
    <text evidence="2">The sequence shown here is derived from an EMBL/GenBank/DDBJ whole genome shotgun (WGS) entry which is preliminary data.</text>
</comment>
<feature type="signal peptide" evidence="1">
    <location>
        <begin position="1"/>
        <end position="25"/>
    </location>
</feature>
<reference evidence="2 3" key="1">
    <citation type="submission" date="2014-07" db="EMBL/GenBank/DDBJ databases">
        <title>Genome of Flavobacterium reichenbachii LMG 25512.</title>
        <authorList>
            <person name="Stropko S.J."/>
            <person name="Pipes S.E."/>
            <person name="Newman J.D."/>
        </authorList>
    </citation>
    <scope>NUCLEOTIDE SEQUENCE [LARGE SCALE GENOMIC DNA]</scope>
    <source>
        <strain evidence="2 3">LMG 25512</strain>
    </source>
</reference>
<evidence type="ECO:0000313" key="3">
    <source>
        <dbReference type="Proteomes" id="UP000028715"/>
    </source>
</evidence>
<sequence length="200" mass="21611">MNKSKLTSLLFTALLFACFSNVSHAQTGVNTQTPDISAALEVKSLDQKTGLLIPRVPTSQKLLIPSPATGLMVYDTTQRCVSQNAGTPAVPNWICLGRDMLTSFFYMPAVAVDASAVTTASRTLDLYDVYKSQFNAPKTASTGAPGSIPFYTNDKLYYYVTNCDTSVIKVNSISATGVLNYDIIKAADYASFMNVVFVVK</sequence>
<dbReference type="STRING" id="362418.IW19_11485"/>
<proteinExistence type="predicted"/>
<dbReference type="Proteomes" id="UP000028715">
    <property type="component" value="Unassembled WGS sequence"/>
</dbReference>
<dbReference type="RefSeq" id="WP_035684235.1">
    <property type="nucleotide sequence ID" value="NZ_JPRL01000001.1"/>
</dbReference>
<feature type="chain" id="PRO_5001801516" evidence="1">
    <location>
        <begin position="26"/>
        <end position="200"/>
    </location>
</feature>
<keyword evidence="3" id="KW-1185">Reference proteome</keyword>
<dbReference type="EMBL" id="JPRL01000001">
    <property type="protein sequence ID" value="KFF06112.1"/>
    <property type="molecule type" value="Genomic_DNA"/>
</dbReference>
<dbReference type="AlphaFoldDB" id="A0A085ZNU8"/>
<dbReference type="PROSITE" id="PS51257">
    <property type="entry name" value="PROKAR_LIPOPROTEIN"/>
    <property type="match status" value="1"/>
</dbReference>
<evidence type="ECO:0000256" key="1">
    <source>
        <dbReference type="SAM" id="SignalP"/>
    </source>
</evidence>
<dbReference type="OrthoDB" id="9808953at2"/>
<organism evidence="2 3">
    <name type="scientific">Flavobacterium reichenbachii</name>
    <dbReference type="NCBI Taxonomy" id="362418"/>
    <lineage>
        <taxon>Bacteria</taxon>
        <taxon>Pseudomonadati</taxon>
        <taxon>Bacteroidota</taxon>
        <taxon>Flavobacteriia</taxon>
        <taxon>Flavobacteriales</taxon>
        <taxon>Flavobacteriaceae</taxon>
        <taxon>Flavobacterium</taxon>
    </lineage>
</organism>
<gene>
    <name evidence="2" type="ORF">IW19_11485</name>
</gene>
<name>A0A085ZNU8_9FLAO</name>
<keyword evidence="1" id="KW-0732">Signal</keyword>
<dbReference type="eggNOG" id="COG5295">
    <property type="taxonomic scope" value="Bacteria"/>
</dbReference>
<protein>
    <submittedName>
        <fullName evidence="2">Uncharacterized protein</fullName>
    </submittedName>
</protein>
<evidence type="ECO:0000313" key="2">
    <source>
        <dbReference type="EMBL" id="KFF06112.1"/>
    </source>
</evidence>